<comment type="caution">
    <text evidence="8">The sequence shown here is derived from an EMBL/GenBank/DDBJ whole genome shotgun (WGS) entry which is preliminary data.</text>
</comment>
<keyword evidence="9" id="KW-1185">Reference proteome</keyword>
<dbReference type="EMBL" id="JAJJHW010000681">
    <property type="protein sequence ID" value="KAH8384759.1"/>
    <property type="molecule type" value="Genomic_DNA"/>
</dbReference>
<name>A0AAD4K867_9MUSC</name>
<feature type="repeat" description="WD" evidence="7">
    <location>
        <begin position="272"/>
        <end position="304"/>
    </location>
</feature>
<sequence length="330" mass="36383">ARMSKLLQVPVDCYGHKGDVVDVAFSKICASGYYLATASHDGLSMLRHGDTGDWVGTFEKDGDALLSVAINHDATRLATGGEDCTARIWNAVDGNHMLKIMLQSPVRSVAVSADSAWLAVGCADRKYDHTCDTILYLYNVGNPCEPTVFRGLTRGVRNVLFCREDAALLSSSHDRSVRLWDRRTGQQTHSISLPHHAKTLELCGDGRTVTIAYGHSIVFIDVDRFEVLGHFKLPARLLSATLHPQRETFVCAGSNRFLYKCDYATGEILESFVAHEEKVRCVRYSPDGEVFASSADSGGLRLWQQNVGKKYGLWDTRSCDAVESMDVDAT</sequence>
<dbReference type="Gene3D" id="2.130.10.10">
    <property type="entry name" value="YVTN repeat-like/Quinoprotein amine dehydrogenase"/>
    <property type="match status" value="2"/>
</dbReference>
<accession>A0AAD4K867</accession>
<evidence type="ECO:0000313" key="9">
    <source>
        <dbReference type="Proteomes" id="UP001200034"/>
    </source>
</evidence>
<dbReference type="PANTHER" id="PTHR19877:SF13">
    <property type="entry name" value="SERINE-THREONINE KINASE RECEPTOR-ASSOCIATED PROTEIN"/>
    <property type="match status" value="1"/>
</dbReference>
<evidence type="ECO:0000256" key="2">
    <source>
        <dbReference type="ARBA" id="ARBA00022664"/>
    </source>
</evidence>
<proteinExistence type="inferred from homology"/>
<keyword evidence="2" id="KW-0507">mRNA processing</keyword>
<dbReference type="Proteomes" id="UP001200034">
    <property type="component" value="Unassembled WGS sequence"/>
</dbReference>
<evidence type="ECO:0000256" key="7">
    <source>
        <dbReference type="PROSITE-ProRule" id="PRU00221"/>
    </source>
</evidence>
<keyword evidence="3" id="KW-0677">Repeat</keyword>
<dbReference type="Pfam" id="PF00400">
    <property type="entry name" value="WD40"/>
    <property type="match status" value="5"/>
</dbReference>
<dbReference type="InterPro" id="IPR015943">
    <property type="entry name" value="WD40/YVTN_repeat-like_dom_sf"/>
</dbReference>
<dbReference type="PROSITE" id="PS50294">
    <property type="entry name" value="WD_REPEATS_REGION"/>
    <property type="match status" value="2"/>
</dbReference>
<dbReference type="AlphaFoldDB" id="A0AAD4K867"/>
<comment type="similarity">
    <text evidence="5">Belongs to the WD repeat STRAP family.</text>
</comment>
<gene>
    <name evidence="8" type="ORF">KR093_007791</name>
</gene>
<evidence type="ECO:0000256" key="3">
    <source>
        <dbReference type="ARBA" id="ARBA00022737"/>
    </source>
</evidence>
<dbReference type="GO" id="GO:0000387">
    <property type="term" value="P:spliceosomal snRNP assembly"/>
    <property type="evidence" value="ECO:0007669"/>
    <property type="project" value="TreeGrafter"/>
</dbReference>
<dbReference type="SUPFAM" id="SSF50978">
    <property type="entry name" value="WD40 repeat-like"/>
    <property type="match status" value="1"/>
</dbReference>
<evidence type="ECO:0000313" key="8">
    <source>
        <dbReference type="EMBL" id="KAH8384759.1"/>
    </source>
</evidence>
<dbReference type="InterPro" id="IPR001680">
    <property type="entry name" value="WD40_rpt"/>
</dbReference>
<dbReference type="PANTHER" id="PTHR19877">
    <property type="entry name" value="EUKARYOTIC TRANSLATION INITIATION FACTOR 3 SUBUNIT I"/>
    <property type="match status" value="1"/>
</dbReference>
<evidence type="ECO:0000256" key="4">
    <source>
        <dbReference type="ARBA" id="ARBA00023187"/>
    </source>
</evidence>
<feature type="repeat" description="WD" evidence="7">
    <location>
        <begin position="149"/>
        <end position="190"/>
    </location>
</feature>
<organism evidence="8 9">
    <name type="scientific">Drosophila rubida</name>
    <dbReference type="NCBI Taxonomy" id="30044"/>
    <lineage>
        <taxon>Eukaryota</taxon>
        <taxon>Metazoa</taxon>
        <taxon>Ecdysozoa</taxon>
        <taxon>Arthropoda</taxon>
        <taxon>Hexapoda</taxon>
        <taxon>Insecta</taxon>
        <taxon>Pterygota</taxon>
        <taxon>Neoptera</taxon>
        <taxon>Endopterygota</taxon>
        <taxon>Diptera</taxon>
        <taxon>Brachycera</taxon>
        <taxon>Muscomorpha</taxon>
        <taxon>Ephydroidea</taxon>
        <taxon>Drosophilidae</taxon>
        <taxon>Drosophila</taxon>
    </lineage>
</organism>
<dbReference type="SMART" id="SM00320">
    <property type="entry name" value="WD40"/>
    <property type="match status" value="5"/>
</dbReference>
<evidence type="ECO:0000256" key="6">
    <source>
        <dbReference type="ARBA" id="ARBA00040390"/>
    </source>
</evidence>
<feature type="repeat" description="WD" evidence="7">
    <location>
        <begin position="58"/>
        <end position="99"/>
    </location>
</feature>
<evidence type="ECO:0000256" key="5">
    <source>
        <dbReference type="ARBA" id="ARBA00038394"/>
    </source>
</evidence>
<dbReference type="GO" id="GO:0003723">
    <property type="term" value="F:RNA binding"/>
    <property type="evidence" value="ECO:0007669"/>
    <property type="project" value="TreeGrafter"/>
</dbReference>
<feature type="non-terminal residue" evidence="8">
    <location>
        <position position="1"/>
    </location>
</feature>
<dbReference type="GO" id="GO:0032797">
    <property type="term" value="C:SMN complex"/>
    <property type="evidence" value="ECO:0007669"/>
    <property type="project" value="TreeGrafter"/>
</dbReference>
<keyword evidence="1 7" id="KW-0853">WD repeat</keyword>
<reference evidence="8" key="1">
    <citation type="journal article" date="2021" name="Mol. Ecol. Resour.">
        <title>Phylogenomic analyses of the genus Drosophila reveals genomic signals of climate adaptation.</title>
        <authorList>
            <person name="Li F."/>
            <person name="Rane R.V."/>
            <person name="Luria V."/>
            <person name="Xiong Z."/>
            <person name="Chen J."/>
            <person name="Li Z."/>
            <person name="Catullo R.A."/>
            <person name="Griffin P.C."/>
            <person name="Schiffer M."/>
            <person name="Pearce S."/>
            <person name="Lee S.F."/>
            <person name="McElroy K."/>
            <person name="Stocker A."/>
            <person name="Shirriffs J."/>
            <person name="Cockerell F."/>
            <person name="Coppin C."/>
            <person name="Sgro C.M."/>
            <person name="Karger A."/>
            <person name="Cain J.W."/>
            <person name="Weber J.A."/>
            <person name="Santpere G."/>
            <person name="Kirschner M.W."/>
            <person name="Hoffmann A.A."/>
            <person name="Oakeshott J.G."/>
            <person name="Zhang G."/>
        </authorList>
    </citation>
    <scope>NUCLEOTIDE SEQUENCE</scope>
    <source>
        <strain evidence="8">BGI-SZ-2011g</strain>
    </source>
</reference>
<keyword evidence="4" id="KW-0508">mRNA splicing</keyword>
<evidence type="ECO:0000256" key="1">
    <source>
        <dbReference type="ARBA" id="ARBA00022574"/>
    </source>
</evidence>
<dbReference type="PROSITE" id="PS50082">
    <property type="entry name" value="WD_REPEATS_2"/>
    <property type="match status" value="3"/>
</dbReference>
<dbReference type="InterPro" id="IPR036322">
    <property type="entry name" value="WD40_repeat_dom_sf"/>
</dbReference>
<protein>
    <recommendedName>
        <fullName evidence="6">Serine-threonine kinase receptor-associated protein</fullName>
    </recommendedName>
</protein>